<dbReference type="KEGG" id="kab:B7C62_21110"/>
<reference evidence="1 2" key="1">
    <citation type="submission" date="2017-04" db="EMBL/GenBank/DDBJ databases">
        <title>The complete genome sequence of Streptomyces albolongus YIM 101047, the producer of novel bafilomycins and novel odoriferous sesquiterpenoids.</title>
        <authorList>
            <person name="Yin M."/>
            <person name="Jiang Y."/>
        </authorList>
    </citation>
    <scope>NUCLEOTIDE SEQUENCE [LARGE SCALE GENOMIC DNA]</scope>
    <source>
        <strain evidence="1 2">YIM 101047</strain>
    </source>
</reference>
<organism evidence="1 2">
    <name type="scientific">Kitasatospora albolonga</name>
    <dbReference type="NCBI Taxonomy" id="68173"/>
    <lineage>
        <taxon>Bacteria</taxon>
        <taxon>Bacillati</taxon>
        <taxon>Actinomycetota</taxon>
        <taxon>Actinomycetes</taxon>
        <taxon>Kitasatosporales</taxon>
        <taxon>Streptomycetaceae</taxon>
        <taxon>Kitasatospora</taxon>
    </lineage>
</organism>
<dbReference type="AlphaFoldDB" id="A0ABC8C4L1"/>
<dbReference type="EMBL" id="CP020563">
    <property type="protein sequence ID" value="ARF77304.1"/>
    <property type="molecule type" value="Genomic_DNA"/>
</dbReference>
<evidence type="ECO:0000313" key="1">
    <source>
        <dbReference type="EMBL" id="ARF77304.1"/>
    </source>
</evidence>
<dbReference type="Proteomes" id="UP000192251">
    <property type="component" value="Chromosome"/>
</dbReference>
<protein>
    <submittedName>
        <fullName evidence="1">Uncharacterized protein</fullName>
    </submittedName>
</protein>
<accession>A0ABC8C4L1</accession>
<gene>
    <name evidence="1" type="ORF">B7C62_21110</name>
</gene>
<keyword evidence="2" id="KW-1185">Reference proteome</keyword>
<sequence>MVGLFWIGAEAIHLGMPPVAPAPGVTITPEGLRITGADPLRWTWSGLSAVRVTEAPVRSTVTRWASRAASFAAAALNAWTPGSPAEMTVVVTARNDEIRTPVHSGASSAYTQREVDLSHALLARFVQGTSSPAVLSDWQEEAQPTGTPNSRQREALLHSWLSAG</sequence>
<proteinExistence type="predicted"/>
<evidence type="ECO:0000313" key="2">
    <source>
        <dbReference type="Proteomes" id="UP000192251"/>
    </source>
</evidence>
<name>A0ABC8C4L1_9ACTN</name>